<feature type="compositionally biased region" description="Gly residues" evidence="1">
    <location>
        <begin position="191"/>
        <end position="211"/>
    </location>
</feature>
<protein>
    <submittedName>
        <fullName evidence="2">Uncharacterized protein</fullName>
    </submittedName>
</protein>
<organism evidence="2 3">
    <name type="scientific">Polyrhizophydium stewartii</name>
    <dbReference type="NCBI Taxonomy" id="2732419"/>
    <lineage>
        <taxon>Eukaryota</taxon>
        <taxon>Fungi</taxon>
        <taxon>Fungi incertae sedis</taxon>
        <taxon>Chytridiomycota</taxon>
        <taxon>Chytridiomycota incertae sedis</taxon>
        <taxon>Chytridiomycetes</taxon>
        <taxon>Rhizophydiales</taxon>
        <taxon>Rhizophydiales incertae sedis</taxon>
        <taxon>Polyrhizophydium</taxon>
    </lineage>
</organism>
<feature type="region of interest" description="Disordered" evidence="1">
    <location>
        <begin position="189"/>
        <end position="215"/>
    </location>
</feature>
<name>A0ABR4NHD3_9FUNG</name>
<reference evidence="2 3" key="1">
    <citation type="submission" date="2023-09" db="EMBL/GenBank/DDBJ databases">
        <title>Pangenome analysis of Batrachochytrium dendrobatidis and related Chytrids.</title>
        <authorList>
            <person name="Yacoub M.N."/>
            <person name="Stajich J.E."/>
            <person name="James T.Y."/>
        </authorList>
    </citation>
    <scope>NUCLEOTIDE SEQUENCE [LARGE SCALE GENOMIC DNA]</scope>
    <source>
        <strain evidence="2 3">JEL0888</strain>
    </source>
</reference>
<keyword evidence="3" id="KW-1185">Reference proteome</keyword>
<dbReference type="EMBL" id="JADGIZ020000005">
    <property type="protein sequence ID" value="KAL2918921.1"/>
    <property type="molecule type" value="Genomic_DNA"/>
</dbReference>
<evidence type="ECO:0000313" key="2">
    <source>
        <dbReference type="EMBL" id="KAL2918921.1"/>
    </source>
</evidence>
<comment type="caution">
    <text evidence="2">The sequence shown here is derived from an EMBL/GenBank/DDBJ whole genome shotgun (WGS) entry which is preliminary data.</text>
</comment>
<evidence type="ECO:0000256" key="1">
    <source>
        <dbReference type="SAM" id="MobiDB-lite"/>
    </source>
</evidence>
<accession>A0ABR4NHD3</accession>
<gene>
    <name evidence="2" type="ORF">HK105_201755</name>
</gene>
<dbReference type="Proteomes" id="UP001527925">
    <property type="component" value="Unassembled WGS sequence"/>
</dbReference>
<proteinExistence type="predicted"/>
<evidence type="ECO:0000313" key="3">
    <source>
        <dbReference type="Proteomes" id="UP001527925"/>
    </source>
</evidence>
<sequence length="292" mass="29744">MTPTVKPAAERRLAIASELLAEPLSARLAAKPAETRKLYSEYVAACTENLTQIQEALATVRDPKAAEFAGALAADTRGNIERLEALAVHGYRAPGVSDEAVDAEARALVEGIHANFGSLGTVLSRGLVGEIVVALGTLADPARPGSAIGDLTKAAAIDRDMVAIGLASSAFAKEGRKLDEAVRQALNTQAGGSGVSGDGRGRSGGGSGPGGASAATTQAALEVKMHYDRVVGLRPAVSIAASVVADNPNDAGAQEHLKGVVASYTDAARDLQKTLVSQEGVFPAHDLVFGTS</sequence>